<organism evidence="3 4">
    <name type="scientific">Paractinoplanes atraurantiacus</name>
    <dbReference type="NCBI Taxonomy" id="1036182"/>
    <lineage>
        <taxon>Bacteria</taxon>
        <taxon>Bacillati</taxon>
        <taxon>Actinomycetota</taxon>
        <taxon>Actinomycetes</taxon>
        <taxon>Micromonosporales</taxon>
        <taxon>Micromonosporaceae</taxon>
        <taxon>Paractinoplanes</taxon>
    </lineage>
</organism>
<evidence type="ECO:0000259" key="2">
    <source>
        <dbReference type="Pfam" id="PF12697"/>
    </source>
</evidence>
<feature type="domain" description="AB hydrolase-1" evidence="2">
    <location>
        <begin position="4"/>
        <end position="236"/>
    </location>
</feature>
<protein>
    <submittedName>
        <fullName evidence="3">Pimeloyl-ACP methyl ester carboxylesterase</fullName>
    </submittedName>
</protein>
<evidence type="ECO:0000256" key="1">
    <source>
        <dbReference type="ARBA" id="ARBA00022801"/>
    </source>
</evidence>
<dbReference type="Gene3D" id="3.40.50.1820">
    <property type="entry name" value="alpha/beta hydrolase"/>
    <property type="match status" value="1"/>
</dbReference>
<dbReference type="InterPro" id="IPR000073">
    <property type="entry name" value="AB_hydrolase_1"/>
</dbReference>
<dbReference type="Proteomes" id="UP000219612">
    <property type="component" value="Unassembled WGS sequence"/>
</dbReference>
<evidence type="ECO:0000313" key="3">
    <source>
        <dbReference type="EMBL" id="SNY60337.1"/>
    </source>
</evidence>
<dbReference type="SUPFAM" id="SSF53474">
    <property type="entry name" value="alpha/beta-Hydrolases"/>
    <property type="match status" value="1"/>
</dbReference>
<evidence type="ECO:0000313" key="4">
    <source>
        <dbReference type="Proteomes" id="UP000219612"/>
    </source>
</evidence>
<dbReference type="PANTHER" id="PTHR43798">
    <property type="entry name" value="MONOACYLGLYCEROL LIPASE"/>
    <property type="match status" value="1"/>
</dbReference>
<proteinExistence type="predicted"/>
<dbReference type="GO" id="GO:0016020">
    <property type="term" value="C:membrane"/>
    <property type="evidence" value="ECO:0007669"/>
    <property type="project" value="TreeGrafter"/>
</dbReference>
<dbReference type="PRINTS" id="PR00111">
    <property type="entry name" value="ABHYDROLASE"/>
</dbReference>
<dbReference type="Pfam" id="PF12697">
    <property type="entry name" value="Abhydrolase_6"/>
    <property type="match status" value="1"/>
</dbReference>
<dbReference type="GO" id="GO:0016787">
    <property type="term" value="F:hydrolase activity"/>
    <property type="evidence" value="ECO:0007669"/>
    <property type="project" value="UniProtKB-KW"/>
</dbReference>
<gene>
    <name evidence="3" type="ORF">SAMN05421748_121104</name>
</gene>
<reference evidence="3 4" key="1">
    <citation type="submission" date="2017-09" db="EMBL/GenBank/DDBJ databases">
        <authorList>
            <person name="Ehlers B."/>
            <person name="Leendertz F.H."/>
        </authorList>
    </citation>
    <scope>NUCLEOTIDE SEQUENCE [LARGE SCALE GENOMIC DNA]</scope>
    <source>
        <strain evidence="3 4">CGMCC 4.6857</strain>
    </source>
</reference>
<dbReference type="AlphaFoldDB" id="A0A285JKK2"/>
<keyword evidence="4" id="KW-1185">Reference proteome</keyword>
<dbReference type="InterPro" id="IPR029058">
    <property type="entry name" value="AB_hydrolase_fold"/>
</dbReference>
<dbReference type="PRINTS" id="PR00412">
    <property type="entry name" value="EPOXHYDRLASE"/>
</dbReference>
<dbReference type="InterPro" id="IPR000639">
    <property type="entry name" value="Epox_hydrolase-like"/>
</dbReference>
<name>A0A285JKK2_9ACTN</name>
<sequence length="255" mass="27130">MPAILVHGTFTWAELTFEHQRPLARRRRVLLPDRRGFGDSPDLEGEGVTSDYAVDADDVVALLGAGAHLVGHSYGGTVAMLAAAARPDLVRSLTLIEPCAHQLAAAEPVVAAAVEDGRRFMAGARRGTPEEYVATAYRDATPPEPADRLLRAARTALGERPCWLAELAVTPLAQAPFPKLVILGGWERTPPGYRPGMAAVMRTVAATTADLIGARLARIPGAAHEPQREQPAAVNALLEKLWDGTEETACPSPDA</sequence>
<dbReference type="EMBL" id="OBDY01000021">
    <property type="protein sequence ID" value="SNY60337.1"/>
    <property type="molecule type" value="Genomic_DNA"/>
</dbReference>
<dbReference type="PANTHER" id="PTHR43798:SF31">
    <property type="entry name" value="AB HYDROLASE SUPERFAMILY PROTEIN YCLE"/>
    <property type="match status" value="1"/>
</dbReference>
<keyword evidence="1" id="KW-0378">Hydrolase</keyword>
<accession>A0A285JKK2</accession>
<dbReference type="InterPro" id="IPR050266">
    <property type="entry name" value="AB_hydrolase_sf"/>
</dbReference>